<comment type="caution">
    <text evidence="1">The sequence shown here is derived from an EMBL/GenBank/DDBJ whole genome shotgun (WGS) entry which is preliminary data.</text>
</comment>
<accession>A0A8H7A5A1</accession>
<dbReference type="EMBL" id="JAACFV010000210">
    <property type="protein sequence ID" value="KAF7502905.1"/>
    <property type="molecule type" value="Genomic_DNA"/>
</dbReference>
<evidence type="ECO:0000313" key="2">
    <source>
        <dbReference type="Proteomes" id="UP000606974"/>
    </source>
</evidence>
<name>A0A8H7A5A1_9EURO</name>
<gene>
    <name evidence="1" type="ORF">GJ744_004943</name>
</gene>
<organism evidence="1 2">
    <name type="scientific">Endocarpon pusillum</name>
    <dbReference type="NCBI Taxonomy" id="364733"/>
    <lineage>
        <taxon>Eukaryota</taxon>
        <taxon>Fungi</taxon>
        <taxon>Dikarya</taxon>
        <taxon>Ascomycota</taxon>
        <taxon>Pezizomycotina</taxon>
        <taxon>Eurotiomycetes</taxon>
        <taxon>Chaetothyriomycetidae</taxon>
        <taxon>Verrucariales</taxon>
        <taxon>Verrucariaceae</taxon>
        <taxon>Endocarpon</taxon>
    </lineage>
</organism>
<proteinExistence type="predicted"/>
<dbReference type="AlphaFoldDB" id="A0A8H7A5A1"/>
<keyword evidence="2" id="KW-1185">Reference proteome</keyword>
<sequence length="104" mass="11629">MVPKTLDECAQVASHVFGLRSFWGGLRSSRGFVQLVAVHDFTVRPLHSANGTQEAMLASRSSLKTTISDHQGKLGDMERLRKSWVVEALKTAHRGQHSHMRHLL</sequence>
<dbReference type="Proteomes" id="UP000606974">
    <property type="component" value="Unassembled WGS sequence"/>
</dbReference>
<protein>
    <submittedName>
        <fullName evidence="1">Uncharacterized protein</fullName>
    </submittedName>
</protein>
<reference evidence="1" key="1">
    <citation type="submission" date="2020-02" db="EMBL/GenBank/DDBJ databases">
        <authorList>
            <person name="Palmer J.M."/>
        </authorList>
    </citation>
    <scope>NUCLEOTIDE SEQUENCE</scope>
    <source>
        <strain evidence="1">EPUS1.4</strain>
        <tissue evidence="1">Thallus</tissue>
    </source>
</reference>
<evidence type="ECO:0000313" key="1">
    <source>
        <dbReference type="EMBL" id="KAF7502905.1"/>
    </source>
</evidence>